<dbReference type="GO" id="GO:0009505">
    <property type="term" value="C:plant-type cell wall"/>
    <property type="evidence" value="ECO:0007669"/>
    <property type="project" value="TreeGrafter"/>
</dbReference>
<evidence type="ECO:0000256" key="5">
    <source>
        <dbReference type="ARBA" id="ARBA00022801"/>
    </source>
</evidence>
<dbReference type="InterPro" id="IPR013780">
    <property type="entry name" value="Glyco_hydro_b"/>
</dbReference>
<evidence type="ECO:0000256" key="3">
    <source>
        <dbReference type="ARBA" id="ARBA00012755"/>
    </source>
</evidence>
<dbReference type="SUPFAM" id="SSF51445">
    <property type="entry name" value="(Trans)glycosidases"/>
    <property type="match status" value="1"/>
</dbReference>
<dbReference type="PROSITE" id="PS00512">
    <property type="entry name" value="ALPHA_GALACTOSIDASE"/>
    <property type="match status" value="1"/>
</dbReference>
<dbReference type="InterPro" id="IPR017853">
    <property type="entry name" value="GH"/>
</dbReference>
<dbReference type="InterPro" id="IPR013785">
    <property type="entry name" value="Aldolase_TIM"/>
</dbReference>
<dbReference type="Gene3D" id="3.20.20.70">
    <property type="entry name" value="Aldolase class I"/>
    <property type="match status" value="1"/>
</dbReference>
<dbReference type="SUPFAM" id="SSF51011">
    <property type="entry name" value="Glycosyl hydrolase domain"/>
    <property type="match status" value="1"/>
</dbReference>
<reference evidence="9 10" key="1">
    <citation type="submission" date="2024-01" db="EMBL/GenBank/DDBJ databases">
        <authorList>
            <person name="Waweru B."/>
        </authorList>
    </citation>
    <scope>NUCLEOTIDE SEQUENCE [LARGE SCALE GENOMIC DNA]</scope>
</reference>
<comment type="caution">
    <text evidence="9">The sequence shown here is derived from an EMBL/GenBank/DDBJ whole genome shotgun (WGS) entry which is preliminary data.</text>
</comment>
<evidence type="ECO:0000256" key="7">
    <source>
        <dbReference type="RuleBase" id="RU361168"/>
    </source>
</evidence>
<evidence type="ECO:0000256" key="6">
    <source>
        <dbReference type="ARBA" id="ARBA00023295"/>
    </source>
</evidence>
<dbReference type="Proteomes" id="UP001314170">
    <property type="component" value="Unassembled WGS sequence"/>
</dbReference>
<dbReference type="InterPro" id="IPR000111">
    <property type="entry name" value="Glyco_hydro_27/36_CS"/>
</dbReference>
<dbReference type="AlphaFoldDB" id="A0AAV1SHU5"/>
<dbReference type="EMBL" id="CAWUPB010001184">
    <property type="protein sequence ID" value="CAK7350655.1"/>
    <property type="molecule type" value="Genomic_DNA"/>
</dbReference>
<evidence type="ECO:0000256" key="2">
    <source>
        <dbReference type="ARBA" id="ARBA00009743"/>
    </source>
</evidence>
<dbReference type="PANTHER" id="PTHR11452">
    <property type="entry name" value="ALPHA-GALACTOSIDASE/ALPHA-N-ACETYLGALACTOSAMINIDASE"/>
    <property type="match status" value="1"/>
</dbReference>
<dbReference type="PANTHER" id="PTHR11452:SF36">
    <property type="entry name" value="ALPHA-GALACTOSIDASE"/>
    <property type="match status" value="1"/>
</dbReference>
<dbReference type="GO" id="GO:0004557">
    <property type="term" value="F:alpha-galactosidase activity"/>
    <property type="evidence" value="ECO:0007669"/>
    <property type="project" value="UniProtKB-EC"/>
</dbReference>
<organism evidence="9 10">
    <name type="scientific">Dovyalis caffra</name>
    <dbReference type="NCBI Taxonomy" id="77055"/>
    <lineage>
        <taxon>Eukaryota</taxon>
        <taxon>Viridiplantae</taxon>
        <taxon>Streptophyta</taxon>
        <taxon>Embryophyta</taxon>
        <taxon>Tracheophyta</taxon>
        <taxon>Spermatophyta</taxon>
        <taxon>Magnoliopsida</taxon>
        <taxon>eudicotyledons</taxon>
        <taxon>Gunneridae</taxon>
        <taxon>Pentapetalae</taxon>
        <taxon>rosids</taxon>
        <taxon>fabids</taxon>
        <taxon>Malpighiales</taxon>
        <taxon>Salicaceae</taxon>
        <taxon>Flacourtieae</taxon>
        <taxon>Dovyalis</taxon>
    </lineage>
</organism>
<accession>A0AAV1SHU5</accession>
<dbReference type="PRINTS" id="PR00740">
    <property type="entry name" value="GLHYDRLASE27"/>
</dbReference>
<name>A0AAV1SHU5_9ROSI</name>
<keyword evidence="10" id="KW-1185">Reference proteome</keyword>
<feature type="domain" description="Alpha galactosidase C-terminal" evidence="8">
    <location>
        <begin position="354"/>
        <end position="403"/>
    </location>
</feature>
<comment type="similarity">
    <text evidence="2 7">Belongs to the glycosyl hydrolase 27 family.</text>
</comment>
<evidence type="ECO:0000256" key="1">
    <source>
        <dbReference type="ARBA" id="ARBA00001255"/>
    </source>
</evidence>
<evidence type="ECO:0000313" key="9">
    <source>
        <dbReference type="EMBL" id="CAK7350655.1"/>
    </source>
</evidence>
<keyword evidence="5 7" id="KW-0378">Hydrolase</keyword>
<evidence type="ECO:0000313" key="10">
    <source>
        <dbReference type="Proteomes" id="UP001314170"/>
    </source>
</evidence>
<keyword evidence="7" id="KW-1015">Disulfide bond</keyword>
<dbReference type="InterPro" id="IPR041233">
    <property type="entry name" value="Melibiase_C"/>
</dbReference>
<gene>
    <name evidence="9" type="ORF">DCAF_LOCUS23396</name>
</gene>
<protein>
    <recommendedName>
        <fullName evidence="3 7">Alpha-galactosidase</fullName>
        <ecNumber evidence="3 7">3.2.1.22</ecNumber>
    </recommendedName>
    <alternativeName>
        <fullName evidence="7">Melibiase</fullName>
    </alternativeName>
</protein>
<dbReference type="Pfam" id="PF17801">
    <property type="entry name" value="Melibiase_C"/>
    <property type="match status" value="1"/>
</dbReference>
<dbReference type="EC" id="3.2.1.22" evidence="3 7"/>
<proteinExistence type="inferred from homology"/>
<dbReference type="GO" id="GO:0005975">
    <property type="term" value="P:carbohydrate metabolic process"/>
    <property type="evidence" value="ECO:0007669"/>
    <property type="project" value="InterPro"/>
</dbReference>
<dbReference type="Pfam" id="PF16499">
    <property type="entry name" value="Melibiase_2"/>
    <property type="match status" value="1"/>
</dbReference>
<dbReference type="Gene3D" id="2.60.40.1180">
    <property type="entry name" value="Golgi alpha-mannosidase II"/>
    <property type="match status" value="1"/>
</dbReference>
<evidence type="ECO:0000259" key="8">
    <source>
        <dbReference type="Pfam" id="PF17801"/>
    </source>
</evidence>
<keyword evidence="4" id="KW-0732">Signal</keyword>
<dbReference type="InterPro" id="IPR002241">
    <property type="entry name" value="Glyco_hydro_27"/>
</dbReference>
<sequence length="488" mass="54656">MHHPFLALKHFLVSTVPLLPFKMKMGSKISFLFVKVVLVVLSINMGANCINVSSSSNIANLQEYTQFLLANGVARTPPMGWNSWNHFQCNIDEKTIKTTADALVSTGLAALGYKYVNIDDCWGEESRDSKGNLRARASTFPSGIKALADYVHSKGLKLGIYSDAGYRTCSKKMPGSLGHEEQDAKTFAEWGVDYLKYDNCYHDGSRPQDRYARMSYALRKVGRPILYALCEWGQENPAKWAGFYGNAWRTTGDIKDTWESVMSIADENNIWGRYAGPGRWNDPDMLEVGNGGMSLEEYRSHFSIWALMKAPLLIGCDVRSASKKTLRILGNKEVIDVNQDPLGLQGRKIRAKAGLEIWAGLLSRKKVAVVLWNRSGSRAPISVGWREIGLSPYNPVIIRDLWAVIFRYCIAALICFNEKTLWTDCICCSPCLQDVYPHSVVEEDGSDARSASQELLRILIIMKLKMSTTIHLELLRGKKNIRCSSQTA</sequence>
<evidence type="ECO:0000256" key="4">
    <source>
        <dbReference type="ARBA" id="ARBA00022729"/>
    </source>
</evidence>
<dbReference type="CDD" id="cd14792">
    <property type="entry name" value="GH27"/>
    <property type="match status" value="1"/>
</dbReference>
<keyword evidence="6 7" id="KW-0326">Glycosidase</keyword>
<dbReference type="FunFam" id="3.20.20.70:FF:000093">
    <property type="entry name" value="Alpha-galactosidase"/>
    <property type="match status" value="1"/>
</dbReference>
<comment type="catalytic activity">
    <reaction evidence="1 7">
        <text>Hydrolysis of terminal, non-reducing alpha-D-galactose residues in alpha-D-galactosides, including galactose oligosaccharides, galactomannans and galactolipids.</text>
        <dbReference type="EC" id="3.2.1.22"/>
    </reaction>
</comment>